<evidence type="ECO:0000313" key="3">
    <source>
        <dbReference type="EMBL" id="MBH1652536.1"/>
    </source>
</evidence>
<dbReference type="GO" id="GO:0006508">
    <property type="term" value="P:proteolysis"/>
    <property type="evidence" value="ECO:0007669"/>
    <property type="project" value="InterPro"/>
</dbReference>
<organism evidence="3 4">
    <name type="scientific">Stenotrophomonas maltophilia</name>
    <name type="common">Pseudomonas maltophilia</name>
    <name type="synonym">Xanthomonas maltophilia</name>
    <dbReference type="NCBI Taxonomy" id="40324"/>
    <lineage>
        <taxon>Bacteria</taxon>
        <taxon>Pseudomonadati</taxon>
        <taxon>Pseudomonadota</taxon>
        <taxon>Gammaproteobacteria</taxon>
        <taxon>Lysobacterales</taxon>
        <taxon>Lysobacteraceae</taxon>
        <taxon>Stenotrophomonas</taxon>
        <taxon>Stenotrophomonas maltophilia group</taxon>
    </lineage>
</organism>
<feature type="transmembrane region" description="Helical" evidence="1">
    <location>
        <begin position="367"/>
        <end position="386"/>
    </location>
</feature>
<feature type="domain" description="Peptidase M28" evidence="2">
    <location>
        <begin position="110"/>
        <end position="295"/>
    </location>
</feature>
<dbReference type="RefSeq" id="WP_164171395.1">
    <property type="nucleotide sequence ID" value="NZ_CP040438.1"/>
</dbReference>
<keyword evidence="1" id="KW-1133">Transmembrane helix</keyword>
<dbReference type="EMBL" id="JADUNP010000017">
    <property type="protein sequence ID" value="MBH1652536.1"/>
    <property type="molecule type" value="Genomic_DNA"/>
</dbReference>
<dbReference type="SUPFAM" id="SSF53187">
    <property type="entry name" value="Zn-dependent exopeptidases"/>
    <property type="match status" value="1"/>
</dbReference>
<reference evidence="3" key="1">
    <citation type="submission" date="2020-11" db="EMBL/GenBank/DDBJ databases">
        <title>Enhanced detection system for hospital associated transmission using whole genome sequencing surveillance.</title>
        <authorList>
            <person name="Harrison L.H."/>
            <person name="Van Tyne D."/>
            <person name="Marsh J.W."/>
            <person name="Griffith M.P."/>
            <person name="Snyder D.J."/>
            <person name="Cooper V.S."/>
            <person name="Mustapha M."/>
        </authorList>
    </citation>
    <scope>NUCLEOTIDE SEQUENCE</scope>
    <source>
        <strain evidence="3">STEN00091</strain>
    </source>
</reference>
<feature type="transmembrane region" description="Helical" evidence="1">
    <location>
        <begin position="484"/>
        <end position="506"/>
    </location>
</feature>
<gene>
    <name evidence="3" type="ORF">I5U67_10175</name>
</gene>
<evidence type="ECO:0000313" key="4">
    <source>
        <dbReference type="Proteomes" id="UP000625930"/>
    </source>
</evidence>
<dbReference type="Proteomes" id="UP000625930">
    <property type="component" value="Unassembled WGS sequence"/>
</dbReference>
<dbReference type="InterPro" id="IPR045175">
    <property type="entry name" value="M28_fam"/>
</dbReference>
<name>A0AA89WNN5_STEMA</name>
<feature type="transmembrane region" description="Helical" evidence="1">
    <location>
        <begin position="406"/>
        <end position="424"/>
    </location>
</feature>
<sequence>MSSSLGKARSHYFFAAVFLFLAIAFIAWWRLQPVDLPPKERQGNDFHAVRAHEVLKGILGDQRPHPVDSAANRAVADRITAQLREIGYQPRSVEGVSCSQKSQTCARVRNIVASLDGSADGKSVVFSSHYDSVGAGPGASDDGAGVATLLEIARLLKQGPPGRNRIVFLFNDGEEAGLLGARLVVEDPEVRDAVAVINAEARGTSGPSAMFETGGASGWLVDAFSRSSKRPLTNSLLNTLYTLLPNDTDLSVFKANGMQGLNFAFGGDIGKYHTPLDNLDHIDLRSVQQQGDNLFGLAKALREADLNQVDSAGNPLYTDVMGAAVVGAPAMLAPLGAIVLLIAMVFAARRIRRHVHYSLKDMVRGGLALPLAIVVGGATAYLLMFAMSMVHSSTIAWHSASGANRVVLWAFVAVTVTFSLRILVRRAASTGVWVGLGFAWLICTALIAIVLPGASYLFLLPGMVLVVCALAAPFVVARAGQHGLGGLAVVSAMGCFLIVLPLVFLFEIMLGYNAIYGTLGAGILISMAFAWFAPLMCQERLPSYRYTFGSLAVAVVLAGWFSVRAPAYTADAPQPLNLIYLQGAGGDARVVVEASGRRPPVGVLESMGPSTTLAQVFPWTSTRFYAAPVPSAMLPDATAAVLGIESTDKGGRRITVELRAGPSVTGLVLVLPATAALRSIDVKDGPSVEYSTSDGSQHHAFTCRGESCDGTRLVLDVAGKEPIPVTLIRVSAGLPASLESVARQRGQFAVPQNNGDESWVLGDTQL</sequence>
<feature type="transmembrane region" description="Helical" evidence="1">
    <location>
        <begin position="12"/>
        <end position="31"/>
    </location>
</feature>
<feature type="transmembrane region" description="Helical" evidence="1">
    <location>
        <begin position="457"/>
        <end position="477"/>
    </location>
</feature>
<protein>
    <submittedName>
        <fullName evidence="3">M20/M25/M40 family metallo-hydrolase</fullName>
    </submittedName>
</protein>
<dbReference type="GO" id="GO:0008235">
    <property type="term" value="F:metalloexopeptidase activity"/>
    <property type="evidence" value="ECO:0007669"/>
    <property type="project" value="InterPro"/>
</dbReference>
<dbReference type="Gene3D" id="3.40.630.10">
    <property type="entry name" value="Zn peptidases"/>
    <property type="match status" value="1"/>
</dbReference>
<dbReference type="InterPro" id="IPR007484">
    <property type="entry name" value="Peptidase_M28"/>
</dbReference>
<proteinExistence type="predicted"/>
<evidence type="ECO:0000256" key="1">
    <source>
        <dbReference type="SAM" id="Phobius"/>
    </source>
</evidence>
<feature type="transmembrane region" description="Helical" evidence="1">
    <location>
        <begin position="431"/>
        <end position="451"/>
    </location>
</feature>
<dbReference type="PANTHER" id="PTHR12147">
    <property type="entry name" value="METALLOPEPTIDASE M28 FAMILY MEMBER"/>
    <property type="match status" value="1"/>
</dbReference>
<keyword evidence="1" id="KW-0472">Membrane</keyword>
<dbReference type="PANTHER" id="PTHR12147:SF26">
    <property type="entry name" value="PEPTIDASE M28 DOMAIN-CONTAINING PROTEIN"/>
    <property type="match status" value="1"/>
</dbReference>
<feature type="transmembrane region" description="Helical" evidence="1">
    <location>
        <begin position="320"/>
        <end position="346"/>
    </location>
</feature>
<keyword evidence="1" id="KW-0812">Transmembrane</keyword>
<comment type="caution">
    <text evidence="3">The sequence shown here is derived from an EMBL/GenBank/DDBJ whole genome shotgun (WGS) entry which is preliminary data.</text>
</comment>
<evidence type="ECO:0000259" key="2">
    <source>
        <dbReference type="Pfam" id="PF04389"/>
    </source>
</evidence>
<dbReference type="AlphaFoldDB" id="A0AA89WNN5"/>
<dbReference type="Pfam" id="PF04389">
    <property type="entry name" value="Peptidase_M28"/>
    <property type="match status" value="1"/>
</dbReference>
<feature type="transmembrane region" description="Helical" evidence="1">
    <location>
        <begin position="512"/>
        <end position="532"/>
    </location>
</feature>
<feature type="transmembrane region" description="Helical" evidence="1">
    <location>
        <begin position="544"/>
        <end position="563"/>
    </location>
</feature>
<accession>A0AA89WNN5</accession>